<evidence type="ECO:0000259" key="1">
    <source>
        <dbReference type="Pfam" id="PF08044"/>
    </source>
</evidence>
<protein>
    <recommendedName>
        <fullName evidence="1">DUF1707 domain-containing protein</fullName>
    </recommendedName>
</protein>
<sequence length="183" mass="19533">MSVQHQPLRASDRDRDEVLVRLHTAYAEGRLSETELDERIDLTLAARTHDDLGRVSADLPGPRPAAAPGAPAGRLQVAYKDTVTRGGRWCVPDAFTSVVYKGRALLDLRTAELTGPVTTLRVVAYKSTVEIVVPAGVRVEVTGMGVSTDVHGAPQTGAPVVRVQGLAYKGRIEAKGARPHPAV</sequence>
<feature type="domain" description="DUF1707" evidence="1">
    <location>
        <begin position="8"/>
        <end position="60"/>
    </location>
</feature>
<organism evidence="2 3">
    <name type="scientific">Actinomadura algeriensis</name>
    <dbReference type="NCBI Taxonomy" id="1679523"/>
    <lineage>
        <taxon>Bacteria</taxon>
        <taxon>Bacillati</taxon>
        <taxon>Actinomycetota</taxon>
        <taxon>Actinomycetes</taxon>
        <taxon>Streptosporangiales</taxon>
        <taxon>Thermomonosporaceae</taxon>
        <taxon>Actinomadura</taxon>
    </lineage>
</organism>
<gene>
    <name evidence="2" type="ORF">H4W34_004334</name>
</gene>
<dbReference type="Pfam" id="PF08044">
    <property type="entry name" value="DUF1707"/>
    <property type="match status" value="1"/>
</dbReference>
<dbReference type="PANTHER" id="PTHR40763">
    <property type="entry name" value="MEMBRANE PROTEIN-RELATED"/>
    <property type="match status" value="1"/>
</dbReference>
<name>A0ABR9JVA9_9ACTN</name>
<evidence type="ECO:0000313" key="2">
    <source>
        <dbReference type="EMBL" id="MBE1534501.1"/>
    </source>
</evidence>
<dbReference type="Proteomes" id="UP000627838">
    <property type="component" value="Unassembled WGS sequence"/>
</dbReference>
<keyword evidence="3" id="KW-1185">Reference proteome</keyword>
<comment type="caution">
    <text evidence="2">The sequence shown here is derived from an EMBL/GenBank/DDBJ whole genome shotgun (WGS) entry which is preliminary data.</text>
</comment>
<dbReference type="PANTHER" id="PTHR40763:SF4">
    <property type="entry name" value="DUF1707 DOMAIN-CONTAINING PROTEIN"/>
    <property type="match status" value="1"/>
</dbReference>
<dbReference type="EMBL" id="JADBDZ010000001">
    <property type="protein sequence ID" value="MBE1534501.1"/>
    <property type="molecule type" value="Genomic_DNA"/>
</dbReference>
<accession>A0ABR9JVA9</accession>
<evidence type="ECO:0000313" key="3">
    <source>
        <dbReference type="Proteomes" id="UP000627838"/>
    </source>
</evidence>
<dbReference type="RefSeq" id="WP_192760865.1">
    <property type="nucleotide sequence ID" value="NZ_JADBDZ010000001.1"/>
</dbReference>
<proteinExistence type="predicted"/>
<reference evidence="2 3" key="1">
    <citation type="submission" date="2020-10" db="EMBL/GenBank/DDBJ databases">
        <title>Sequencing the genomes of 1000 actinobacteria strains.</title>
        <authorList>
            <person name="Klenk H.-P."/>
        </authorList>
    </citation>
    <scope>NUCLEOTIDE SEQUENCE [LARGE SCALE GENOMIC DNA]</scope>
    <source>
        <strain evidence="2 3">DSM 46744</strain>
    </source>
</reference>
<dbReference type="InterPro" id="IPR012551">
    <property type="entry name" value="DUF1707_SHOCT-like"/>
</dbReference>